<name>A0AAV4R3G4_CAEEX</name>
<comment type="caution">
    <text evidence="1">The sequence shown here is derived from an EMBL/GenBank/DDBJ whole genome shotgun (WGS) entry which is preliminary data.</text>
</comment>
<dbReference type="AlphaFoldDB" id="A0AAV4R3G4"/>
<proteinExistence type="predicted"/>
<evidence type="ECO:0000313" key="1">
    <source>
        <dbReference type="EMBL" id="GIY16468.1"/>
    </source>
</evidence>
<protein>
    <submittedName>
        <fullName evidence="1">Uncharacterized protein</fullName>
    </submittedName>
</protein>
<keyword evidence="2" id="KW-1185">Reference proteome</keyword>
<dbReference type="EMBL" id="BPLR01007382">
    <property type="protein sequence ID" value="GIY16468.1"/>
    <property type="molecule type" value="Genomic_DNA"/>
</dbReference>
<evidence type="ECO:0000313" key="2">
    <source>
        <dbReference type="Proteomes" id="UP001054945"/>
    </source>
</evidence>
<organism evidence="1 2">
    <name type="scientific">Caerostris extrusa</name>
    <name type="common">Bark spider</name>
    <name type="synonym">Caerostris bankana</name>
    <dbReference type="NCBI Taxonomy" id="172846"/>
    <lineage>
        <taxon>Eukaryota</taxon>
        <taxon>Metazoa</taxon>
        <taxon>Ecdysozoa</taxon>
        <taxon>Arthropoda</taxon>
        <taxon>Chelicerata</taxon>
        <taxon>Arachnida</taxon>
        <taxon>Araneae</taxon>
        <taxon>Araneomorphae</taxon>
        <taxon>Entelegynae</taxon>
        <taxon>Araneoidea</taxon>
        <taxon>Araneidae</taxon>
        <taxon>Caerostris</taxon>
    </lineage>
</organism>
<gene>
    <name evidence="1" type="ORF">CEXT_647131</name>
</gene>
<dbReference type="Proteomes" id="UP001054945">
    <property type="component" value="Unassembled WGS sequence"/>
</dbReference>
<sequence length="111" mass="12835">MVVGGLGWEASTGTSLNCKIIRQSSKERLQLERHLARATEDLSTFIMLVTLNQLLRMRRVFHHLKQMLRVFHSGFKCLFHVVLNELNSTQSASRRTTIDYNLVLFPEGMIF</sequence>
<accession>A0AAV4R3G4</accession>
<reference evidence="1 2" key="1">
    <citation type="submission" date="2021-06" db="EMBL/GenBank/DDBJ databases">
        <title>Caerostris extrusa draft genome.</title>
        <authorList>
            <person name="Kono N."/>
            <person name="Arakawa K."/>
        </authorList>
    </citation>
    <scope>NUCLEOTIDE SEQUENCE [LARGE SCALE GENOMIC DNA]</scope>
</reference>